<name>A0ABS1TZV0_9PROT</name>
<gene>
    <name evidence="3" type="ORF">JMJ56_08045</name>
</gene>
<keyword evidence="1" id="KW-0732">Signal</keyword>
<proteinExistence type="predicted"/>
<reference evidence="3 4" key="1">
    <citation type="submission" date="2021-01" db="EMBL/GenBank/DDBJ databases">
        <title>Belnapia mucosa sp. nov. and Belnapia arida sp. nov., isolated from the Tabernas Desert (Almeria, Spain).</title>
        <authorList>
            <person name="Molina-Menor E."/>
            <person name="Vidal-Verdu A."/>
            <person name="Calonge A."/>
            <person name="Satari L."/>
            <person name="Pereto J."/>
            <person name="Porcar M."/>
        </authorList>
    </citation>
    <scope>NUCLEOTIDE SEQUENCE [LARGE SCALE GENOMIC DNA]</scope>
    <source>
        <strain evidence="3 4">T18</strain>
    </source>
</reference>
<keyword evidence="4" id="KW-1185">Reference proteome</keyword>
<dbReference type="EMBL" id="JAETWB010000002">
    <property type="protein sequence ID" value="MBL6077952.1"/>
    <property type="molecule type" value="Genomic_DNA"/>
</dbReference>
<evidence type="ECO:0000259" key="2">
    <source>
        <dbReference type="Pfam" id="PF13827"/>
    </source>
</evidence>
<dbReference type="RefSeq" id="WP_202831106.1">
    <property type="nucleotide sequence ID" value="NZ_JAETWB010000002.1"/>
</dbReference>
<evidence type="ECO:0000313" key="3">
    <source>
        <dbReference type="EMBL" id="MBL6077952.1"/>
    </source>
</evidence>
<accession>A0ABS1TZV0</accession>
<feature type="signal peptide" evidence="1">
    <location>
        <begin position="1"/>
        <end position="26"/>
    </location>
</feature>
<feature type="chain" id="PRO_5047211123" evidence="1">
    <location>
        <begin position="27"/>
        <end position="245"/>
    </location>
</feature>
<evidence type="ECO:0000313" key="4">
    <source>
        <dbReference type="Proteomes" id="UP000660885"/>
    </source>
</evidence>
<feature type="domain" description="DUF4189" evidence="2">
    <location>
        <begin position="138"/>
        <end position="243"/>
    </location>
</feature>
<dbReference type="Proteomes" id="UP000660885">
    <property type="component" value="Unassembled WGS sequence"/>
</dbReference>
<comment type="caution">
    <text evidence="3">The sequence shown here is derived from an EMBL/GenBank/DDBJ whole genome shotgun (WGS) entry which is preliminary data.</text>
</comment>
<organism evidence="3 4">
    <name type="scientific">Belnapia arida</name>
    <dbReference type="NCBI Taxonomy" id="2804533"/>
    <lineage>
        <taxon>Bacteria</taxon>
        <taxon>Pseudomonadati</taxon>
        <taxon>Pseudomonadota</taxon>
        <taxon>Alphaproteobacteria</taxon>
        <taxon>Acetobacterales</taxon>
        <taxon>Roseomonadaceae</taxon>
        <taxon>Belnapia</taxon>
    </lineage>
</organism>
<evidence type="ECO:0000256" key="1">
    <source>
        <dbReference type="SAM" id="SignalP"/>
    </source>
</evidence>
<dbReference type="Pfam" id="PF13827">
    <property type="entry name" value="DUF4189"/>
    <property type="match status" value="1"/>
</dbReference>
<dbReference type="InterPro" id="IPR025240">
    <property type="entry name" value="DUF4189"/>
</dbReference>
<protein>
    <submittedName>
        <fullName evidence="3">DUF4189 domain-containing protein</fullName>
    </submittedName>
</protein>
<sequence length="245" mass="24872">MPGPFRSLAIWQVVLGFLLAPALAKAQLTTATPACTRSCEAASPSIRANPSPVQACLIRCVAGQNFQRSGGQAAFAGRSVPTHDPNHAALRGPTGQRLASIGNGPYTPQVRGLAALPVPPAHGGPGSTGGRSGAVYLAPAPSGSFGLTYGMTDRIAAHGQAERRCQAQGTACRLVLEFTDRCGAVAQARRSNGLVRTADPSTYTITYAAGGSGPTREAAESHAMASCGNRDRSTACEVVASGCGG</sequence>